<dbReference type="InterPro" id="IPR029061">
    <property type="entry name" value="THDP-binding"/>
</dbReference>
<dbReference type="GO" id="GO:0004739">
    <property type="term" value="F:pyruvate dehydrogenase (acetyl-transferring) activity"/>
    <property type="evidence" value="ECO:0007669"/>
    <property type="project" value="TreeGrafter"/>
</dbReference>
<dbReference type="Pfam" id="PF00676">
    <property type="entry name" value="E1_dh"/>
    <property type="match status" value="1"/>
</dbReference>
<dbReference type="SUPFAM" id="SSF52518">
    <property type="entry name" value="Thiamin diphosphate-binding fold (THDP-binding)"/>
    <property type="match status" value="1"/>
</dbReference>
<dbReference type="InterPro" id="IPR001017">
    <property type="entry name" value="DH_E1"/>
</dbReference>
<dbReference type="GO" id="GO:0006086">
    <property type="term" value="P:pyruvate decarboxylation to acetyl-CoA"/>
    <property type="evidence" value="ECO:0007669"/>
    <property type="project" value="TreeGrafter"/>
</dbReference>
<feature type="domain" description="Dehydrogenase E1 component" evidence="4">
    <location>
        <begin position="43"/>
        <end position="320"/>
    </location>
</feature>
<reference evidence="6" key="1">
    <citation type="submission" date="2016-10" db="EMBL/GenBank/DDBJ databases">
        <authorList>
            <person name="Varghese N."/>
            <person name="Submissions S."/>
        </authorList>
    </citation>
    <scope>NUCLEOTIDE SEQUENCE [LARGE SCALE GENOMIC DNA]</scope>
    <source>
        <strain evidence="6">LMG 25967</strain>
    </source>
</reference>
<evidence type="ECO:0000313" key="6">
    <source>
        <dbReference type="Proteomes" id="UP000242930"/>
    </source>
</evidence>
<name>A0A1H6SHE8_9PSED</name>
<dbReference type="Proteomes" id="UP000242930">
    <property type="component" value="Unassembled WGS sequence"/>
</dbReference>
<keyword evidence="5" id="KW-0670">Pyruvate</keyword>
<evidence type="ECO:0000256" key="3">
    <source>
        <dbReference type="ARBA" id="ARBA00023052"/>
    </source>
</evidence>
<dbReference type="STRING" id="915471.SAMN05216201_101448"/>
<keyword evidence="2" id="KW-0560">Oxidoreductase</keyword>
<sequence>MTVPSNAQRLWMFEQMLVSRYLEESIERIYMEGKTPVFNMAKGPIPGEMHLSNGQEPCAVGVCAHLAAEDVVTATHRPHHIAVAKGVDLNAMVAEIFGKASGLSGGRGGHMHLFDPRVNFCCSGIIAQGMGPAVGAALSRQMQGKPGVAVAYIGEGAANQGAFHETLNLAALWKLPVVFVIEDNAWGISVAKQSSTPIERNYVRAAAYGMPGVFVPGNDADAIFAAAGEAIERARSGGGPSLIEIETSRLAGHFMGDGEQYRPAGEKDALMAKDPIPAYRQRLLADGVLSESEADEMAARARGRVDEAVLFARESAYPAPEEAMDKVFV</sequence>
<keyword evidence="6" id="KW-1185">Reference proteome</keyword>
<dbReference type="InterPro" id="IPR050642">
    <property type="entry name" value="PDH_E1_Alpha_Subunit"/>
</dbReference>
<dbReference type="EMBL" id="FNZE01000001">
    <property type="protein sequence ID" value="SEI67293.1"/>
    <property type="molecule type" value="Genomic_DNA"/>
</dbReference>
<evidence type="ECO:0000256" key="2">
    <source>
        <dbReference type="ARBA" id="ARBA00023002"/>
    </source>
</evidence>
<comment type="cofactor">
    <cofactor evidence="1">
        <name>thiamine diphosphate</name>
        <dbReference type="ChEBI" id="CHEBI:58937"/>
    </cofactor>
</comment>
<keyword evidence="3" id="KW-0786">Thiamine pyrophosphate</keyword>
<dbReference type="OrthoDB" id="9766715at2"/>
<dbReference type="RefSeq" id="WP_090306226.1">
    <property type="nucleotide sequence ID" value="NZ_FNZE01000001.1"/>
</dbReference>
<protein>
    <submittedName>
        <fullName evidence="5">Pyruvate dehydrogenase E1 component alpha subunit</fullName>
    </submittedName>
</protein>
<evidence type="ECO:0000256" key="1">
    <source>
        <dbReference type="ARBA" id="ARBA00001964"/>
    </source>
</evidence>
<dbReference type="AlphaFoldDB" id="A0A1H6SHE8"/>
<accession>A0A1H6SHE8</accession>
<gene>
    <name evidence="5" type="ORF">SAMN05216201_101448</name>
</gene>
<organism evidence="5 6">
    <name type="scientific">Pseudomonas linyingensis</name>
    <dbReference type="NCBI Taxonomy" id="915471"/>
    <lineage>
        <taxon>Bacteria</taxon>
        <taxon>Pseudomonadati</taxon>
        <taxon>Pseudomonadota</taxon>
        <taxon>Gammaproteobacteria</taxon>
        <taxon>Pseudomonadales</taxon>
        <taxon>Pseudomonadaceae</taxon>
        <taxon>Pseudomonas</taxon>
    </lineage>
</organism>
<dbReference type="PANTHER" id="PTHR11516">
    <property type="entry name" value="PYRUVATE DEHYDROGENASE E1 COMPONENT, ALPHA SUBUNIT BACTERIAL AND ORGANELLAR"/>
    <property type="match status" value="1"/>
</dbReference>
<dbReference type="PANTHER" id="PTHR11516:SF60">
    <property type="entry name" value="PYRUVATE DEHYDROGENASE E1 COMPONENT SUBUNIT ALPHA"/>
    <property type="match status" value="1"/>
</dbReference>
<proteinExistence type="predicted"/>
<evidence type="ECO:0000259" key="4">
    <source>
        <dbReference type="Pfam" id="PF00676"/>
    </source>
</evidence>
<dbReference type="Gene3D" id="3.40.50.970">
    <property type="match status" value="1"/>
</dbReference>
<evidence type="ECO:0000313" key="5">
    <source>
        <dbReference type="EMBL" id="SEI67293.1"/>
    </source>
</evidence>
<dbReference type="CDD" id="cd02000">
    <property type="entry name" value="TPP_E1_PDC_ADC_BCADC"/>
    <property type="match status" value="1"/>
</dbReference>